<organism evidence="2 3">
    <name type="scientific">Flavilitoribacter nigricans (strain ATCC 23147 / DSM 23189 / NBRC 102662 / NCIMB 1420 / SS-2)</name>
    <name type="common">Lewinella nigricans</name>
    <dbReference type="NCBI Taxonomy" id="1122177"/>
    <lineage>
        <taxon>Bacteria</taxon>
        <taxon>Pseudomonadati</taxon>
        <taxon>Bacteroidota</taxon>
        <taxon>Saprospiria</taxon>
        <taxon>Saprospirales</taxon>
        <taxon>Lewinellaceae</taxon>
        <taxon>Flavilitoribacter</taxon>
    </lineage>
</organism>
<protein>
    <recommendedName>
        <fullName evidence="1">Novel STAND NTPase 1 domain-containing protein</fullName>
    </recommendedName>
</protein>
<evidence type="ECO:0000259" key="1">
    <source>
        <dbReference type="Pfam" id="PF20703"/>
    </source>
</evidence>
<sequence length="359" mass="42075">MLPFKFLDAYGKEDKDRFFGRERETAQLYNAVFAANLTLLYGGSGTGKTSLVNCGLANKFYPSDWLPIFIRREKNLNFSLQAAIARHLDGQQPSDFREWPLADQIQRLYLDHYRPVYLIFDQFEELFILGNREEQQSFYQSIAHLLRARLQAKVILIIREEWIAHLNEFEKVIPSLFDNRLRIERMNDLNIARVIRGMAGQAEDPEIRIEDPKTTITRIIDNLRDKHQRVDLTNLQVYMDRLYRTDLERQGGSEVRQVTFDPELVERVGRIDNVLGTFLEEQLMRLENQLDQQGVPSVKGLPLEILFTLVTEDGTKQPMGTAEIRESLPRNREIQPEQLQYCLNEFQRLRLLRALETSE</sequence>
<evidence type="ECO:0000313" key="2">
    <source>
        <dbReference type="EMBL" id="PHN05857.1"/>
    </source>
</evidence>
<gene>
    <name evidence="2" type="ORF">CRP01_15415</name>
</gene>
<name>A0A2D0NBJ8_FLAN2</name>
<dbReference type="Proteomes" id="UP000223913">
    <property type="component" value="Unassembled WGS sequence"/>
</dbReference>
<dbReference type="InterPro" id="IPR027417">
    <property type="entry name" value="P-loop_NTPase"/>
</dbReference>
<proteinExistence type="predicted"/>
<keyword evidence="3" id="KW-1185">Reference proteome</keyword>
<feature type="domain" description="Novel STAND NTPase 1" evidence="1">
    <location>
        <begin position="3"/>
        <end position="353"/>
    </location>
</feature>
<dbReference type="SUPFAM" id="SSF52540">
    <property type="entry name" value="P-loop containing nucleoside triphosphate hydrolases"/>
    <property type="match status" value="1"/>
</dbReference>
<dbReference type="EMBL" id="PDUD01000020">
    <property type="protein sequence ID" value="PHN05857.1"/>
    <property type="molecule type" value="Genomic_DNA"/>
</dbReference>
<accession>A0A2D0NBJ8</accession>
<dbReference type="Pfam" id="PF20703">
    <property type="entry name" value="nSTAND1"/>
    <property type="match status" value="1"/>
</dbReference>
<dbReference type="Gene3D" id="3.40.50.300">
    <property type="entry name" value="P-loop containing nucleotide triphosphate hydrolases"/>
    <property type="match status" value="1"/>
</dbReference>
<dbReference type="AlphaFoldDB" id="A0A2D0NBJ8"/>
<dbReference type="InterPro" id="IPR049052">
    <property type="entry name" value="nSTAND1"/>
</dbReference>
<comment type="caution">
    <text evidence="2">The sequence shown here is derived from an EMBL/GenBank/DDBJ whole genome shotgun (WGS) entry which is preliminary data.</text>
</comment>
<evidence type="ECO:0000313" key="3">
    <source>
        <dbReference type="Proteomes" id="UP000223913"/>
    </source>
</evidence>
<reference evidence="2 3" key="1">
    <citation type="submission" date="2017-10" db="EMBL/GenBank/DDBJ databases">
        <title>The draft genome sequence of Lewinella nigricans NBRC 102662.</title>
        <authorList>
            <person name="Wang K."/>
        </authorList>
    </citation>
    <scope>NUCLEOTIDE SEQUENCE [LARGE SCALE GENOMIC DNA]</scope>
    <source>
        <strain evidence="2 3">NBRC 102662</strain>
    </source>
</reference>